<organism evidence="3 4">
    <name type="scientific">Hyaloscypha hepaticicola</name>
    <dbReference type="NCBI Taxonomy" id="2082293"/>
    <lineage>
        <taxon>Eukaryota</taxon>
        <taxon>Fungi</taxon>
        <taxon>Dikarya</taxon>
        <taxon>Ascomycota</taxon>
        <taxon>Pezizomycotina</taxon>
        <taxon>Leotiomycetes</taxon>
        <taxon>Helotiales</taxon>
        <taxon>Hyaloscyphaceae</taxon>
        <taxon>Hyaloscypha</taxon>
    </lineage>
</organism>
<sequence length="402" mass="45184">MRKFNADNWISVQFFPDERRSLELKRPRSASHLTSRQNETDHLARGANVGANTLFPPLEAPLNHHGQRFDFSKPKVEFNAGRSEVSISKPAFGDGKRLYDVNNPSVPIPPPGNQEAHTTVKFVDEATSKLESTDDSDTVSKPFTTLKVAEVVPRSEPETLSTSTTANGDSIPYQKHLDSCEAKEHSSENSSSPEERSGPLVNPQLVDKSLLQEINSSRLRGGLVSVYKSIDLKLVKIGQPYIKDGQQKSLKQCKFFNADRTFVDCCWSLCPKRVASLVHLELQNFGAKVICQHQLTPLIGEEEEHSQWFDVPESVAIASVKMWNDFANYAYTPNNELRGHWAKMADSLSAPTNAEIRALEEGLKAGGESYLSEHHLLRHKRYSEWIQEVKRSDPRFCLVELK</sequence>
<feature type="domain" description="Bacteriophage T5 Orf172 DNA-binding" evidence="2">
    <location>
        <begin position="253"/>
        <end position="323"/>
    </location>
</feature>
<proteinExistence type="predicted"/>
<evidence type="ECO:0000259" key="2">
    <source>
        <dbReference type="Pfam" id="PF10544"/>
    </source>
</evidence>
<dbReference type="Pfam" id="PF10544">
    <property type="entry name" value="T5orf172"/>
    <property type="match status" value="1"/>
</dbReference>
<protein>
    <recommendedName>
        <fullName evidence="2">Bacteriophage T5 Orf172 DNA-binding domain-containing protein</fullName>
    </recommendedName>
</protein>
<feature type="compositionally biased region" description="Basic and acidic residues" evidence="1">
    <location>
        <begin position="175"/>
        <end position="197"/>
    </location>
</feature>
<evidence type="ECO:0000256" key="1">
    <source>
        <dbReference type="SAM" id="MobiDB-lite"/>
    </source>
</evidence>
<dbReference type="InterPro" id="IPR018306">
    <property type="entry name" value="Phage_T5_Orf172_DNA-bd"/>
</dbReference>
<reference evidence="3 4" key="1">
    <citation type="submission" date="2016-05" db="EMBL/GenBank/DDBJ databases">
        <title>A degradative enzymes factory behind the ericoid mycorrhizal symbiosis.</title>
        <authorList>
            <consortium name="DOE Joint Genome Institute"/>
            <person name="Martino E."/>
            <person name="Morin E."/>
            <person name="Grelet G."/>
            <person name="Kuo A."/>
            <person name="Kohler A."/>
            <person name="Daghino S."/>
            <person name="Barry K."/>
            <person name="Choi C."/>
            <person name="Cichocki N."/>
            <person name="Clum A."/>
            <person name="Copeland A."/>
            <person name="Hainaut M."/>
            <person name="Haridas S."/>
            <person name="Labutti K."/>
            <person name="Lindquist E."/>
            <person name="Lipzen A."/>
            <person name="Khouja H.-R."/>
            <person name="Murat C."/>
            <person name="Ohm R."/>
            <person name="Olson A."/>
            <person name="Spatafora J."/>
            <person name="Veneault-Fourrey C."/>
            <person name="Henrissat B."/>
            <person name="Grigoriev I."/>
            <person name="Martin F."/>
            <person name="Perotto S."/>
        </authorList>
    </citation>
    <scope>NUCLEOTIDE SEQUENCE [LARGE SCALE GENOMIC DNA]</scope>
    <source>
        <strain evidence="3 4">UAMH 7357</strain>
    </source>
</reference>
<dbReference type="Proteomes" id="UP000235672">
    <property type="component" value="Unassembled WGS sequence"/>
</dbReference>
<dbReference type="EMBL" id="KZ613534">
    <property type="protein sequence ID" value="PMD13259.1"/>
    <property type="molecule type" value="Genomic_DNA"/>
</dbReference>
<evidence type="ECO:0000313" key="4">
    <source>
        <dbReference type="Proteomes" id="UP000235672"/>
    </source>
</evidence>
<gene>
    <name evidence="3" type="ORF">NA56DRAFT_665756</name>
</gene>
<keyword evidence="4" id="KW-1185">Reference proteome</keyword>
<feature type="region of interest" description="Disordered" evidence="1">
    <location>
        <begin position="150"/>
        <end position="201"/>
    </location>
</feature>
<accession>A0A2J6PH20</accession>
<dbReference type="OrthoDB" id="3511049at2759"/>
<feature type="compositionally biased region" description="Polar residues" evidence="1">
    <location>
        <begin position="158"/>
        <end position="168"/>
    </location>
</feature>
<evidence type="ECO:0000313" key="3">
    <source>
        <dbReference type="EMBL" id="PMD13259.1"/>
    </source>
</evidence>
<dbReference type="AlphaFoldDB" id="A0A2J6PH20"/>
<name>A0A2J6PH20_9HELO</name>